<dbReference type="KEGG" id="cyp:PCC8801_0008"/>
<dbReference type="HOGENOM" id="CLU_666854_0_0_3"/>
<feature type="domain" description="AbiJ-NTD3" evidence="1">
    <location>
        <begin position="3"/>
        <end position="168"/>
    </location>
</feature>
<dbReference type="Pfam" id="PF18860">
    <property type="entry name" value="AbiJ_NTD3"/>
    <property type="match status" value="1"/>
</dbReference>
<organism evidence="2 3">
    <name type="scientific">Rippkaea orientalis (strain PCC 8801 / RF-1)</name>
    <name type="common">Cyanothece sp. (strain PCC 8801)</name>
    <dbReference type="NCBI Taxonomy" id="41431"/>
    <lineage>
        <taxon>Bacteria</taxon>
        <taxon>Bacillati</taxon>
        <taxon>Cyanobacteriota</taxon>
        <taxon>Cyanophyceae</taxon>
        <taxon>Oscillatoriophycideae</taxon>
        <taxon>Chroococcales</taxon>
        <taxon>Aphanothecaceae</taxon>
        <taxon>Rippkaea</taxon>
        <taxon>Rippkaea orientalis</taxon>
    </lineage>
</organism>
<dbReference type="eggNOG" id="ENOG5030I0Y">
    <property type="taxonomic scope" value="Bacteria"/>
</dbReference>
<dbReference type="RefSeq" id="WP_012593392.1">
    <property type="nucleotide sequence ID" value="NC_011726.1"/>
</dbReference>
<evidence type="ECO:0000313" key="3">
    <source>
        <dbReference type="Proteomes" id="UP000008204"/>
    </source>
</evidence>
<evidence type="ECO:0000259" key="1">
    <source>
        <dbReference type="Pfam" id="PF18860"/>
    </source>
</evidence>
<sequence length="412" mass="47625">MTISESTRRTIFEIFTEQKIPWHGYLGEMDFLTRLYDLTTIPSTDRRFPNADEDIRKHRLLSRDWEDDWIFYDERFGFQNGDEGLLLRFLCETIHPTVRPNPEEARYLLQQYNLLLAPEGYELFEQSQVAGRPIFSYRQVAPTGFQNILDNQDISQLSGENSEPILRTLARLFAREGAAIEVAILANSKPYIKEISDPFALKGDSSHGSYTLYLPIPSYLYNQVKQYIEEIEQRILDKIKPLLRTSSKQVDKVIVALALSEEKSKINWQEKAKGWLSGKKTTQPSLINADNLIAHDGLFFRSQPTIFLYEALKVFKVCFAPLPVLIKADEGEKTERSEPDFLIIKQGIMMAIQIKDTGLQKETPTDYNWLLNEGVYLENVEVSECDNQQKAKLCANRLMRIVDQLHQESLEE</sequence>
<protein>
    <recommendedName>
        <fullName evidence="1">AbiJ-NTD3 domain-containing protein</fullName>
    </recommendedName>
</protein>
<accession>B7JYF6</accession>
<name>B7JYF6_RIPO1</name>
<dbReference type="AlphaFoldDB" id="B7JYF6"/>
<gene>
    <name evidence="2" type="ordered locus">PCC8801_0008</name>
</gene>
<evidence type="ECO:0000313" key="2">
    <source>
        <dbReference type="EMBL" id="ACK64115.1"/>
    </source>
</evidence>
<dbReference type="OrthoDB" id="5517701at2"/>
<proteinExistence type="predicted"/>
<reference evidence="3" key="1">
    <citation type="journal article" date="2011" name="MBio">
        <title>Novel metabolic attributes of the genus Cyanothece, comprising a group of unicellular nitrogen-fixing Cyanobacteria.</title>
        <authorList>
            <person name="Bandyopadhyay A."/>
            <person name="Elvitigala T."/>
            <person name="Welsh E."/>
            <person name="Stockel J."/>
            <person name="Liberton M."/>
            <person name="Min H."/>
            <person name="Sherman L.A."/>
            <person name="Pakrasi H.B."/>
        </authorList>
    </citation>
    <scope>NUCLEOTIDE SEQUENCE [LARGE SCALE GENOMIC DNA]</scope>
    <source>
        <strain evidence="3">PCC 8801</strain>
    </source>
</reference>
<dbReference type="InterPro" id="IPR041427">
    <property type="entry name" value="AbiJ-NTD3"/>
</dbReference>
<dbReference type="STRING" id="41431.PCC8801_0008"/>
<dbReference type="Proteomes" id="UP000008204">
    <property type="component" value="Chromosome"/>
</dbReference>
<keyword evidence="3" id="KW-1185">Reference proteome</keyword>
<dbReference type="EMBL" id="CP001287">
    <property type="protein sequence ID" value="ACK64115.1"/>
    <property type="molecule type" value="Genomic_DNA"/>
</dbReference>